<gene>
    <name evidence="1" type="ORF">S06H3_60639</name>
</gene>
<evidence type="ECO:0000313" key="1">
    <source>
        <dbReference type="EMBL" id="GAI46991.1"/>
    </source>
</evidence>
<feature type="non-terminal residue" evidence="1">
    <location>
        <position position="1"/>
    </location>
</feature>
<dbReference type="EMBL" id="BARV01039592">
    <property type="protein sequence ID" value="GAI46991.1"/>
    <property type="molecule type" value="Genomic_DNA"/>
</dbReference>
<proteinExistence type="predicted"/>
<dbReference type="AlphaFoldDB" id="X1PWT9"/>
<protein>
    <submittedName>
        <fullName evidence="1">Uncharacterized protein</fullName>
    </submittedName>
</protein>
<reference evidence="1" key="1">
    <citation type="journal article" date="2014" name="Front. Microbiol.">
        <title>High frequency of phylogenetically diverse reductive dehalogenase-homologous genes in deep subseafloor sedimentary metagenomes.</title>
        <authorList>
            <person name="Kawai M."/>
            <person name="Futagami T."/>
            <person name="Toyoda A."/>
            <person name="Takaki Y."/>
            <person name="Nishi S."/>
            <person name="Hori S."/>
            <person name="Arai W."/>
            <person name="Tsubouchi T."/>
            <person name="Morono Y."/>
            <person name="Uchiyama I."/>
            <person name="Ito T."/>
            <person name="Fujiyama A."/>
            <person name="Inagaki F."/>
            <person name="Takami H."/>
        </authorList>
    </citation>
    <scope>NUCLEOTIDE SEQUENCE</scope>
    <source>
        <strain evidence="1">Expedition CK06-06</strain>
    </source>
</reference>
<accession>X1PWT9</accession>
<name>X1PWT9_9ZZZZ</name>
<organism evidence="1">
    <name type="scientific">marine sediment metagenome</name>
    <dbReference type="NCBI Taxonomy" id="412755"/>
    <lineage>
        <taxon>unclassified sequences</taxon>
        <taxon>metagenomes</taxon>
        <taxon>ecological metagenomes</taxon>
    </lineage>
</organism>
<comment type="caution">
    <text evidence="1">The sequence shown here is derived from an EMBL/GenBank/DDBJ whole genome shotgun (WGS) entry which is preliminary data.</text>
</comment>
<sequence length="139" mass="15141">REELEPPEFTDFTSDSAYTGDNFIFSVNVQVGGVGDPNLLGNGVWVDYYYNDGEHTNVSMEWTSGGDYDYVISIPHSLDTLNYSFSANNTDNVWNSTDVVEVTVYDNDNPVLDSDDSDAIGTTGLSLSSTGILCSLPLT</sequence>